<sequence>MALEGLFPVKDQGQTMSESIDLKYPRMGDILDYILMQQPKLLDSAEIREEKLLFPSKMYLSMIRFLLKCFEADVEQSSSMERTSEYWSSIEKLCLLLEHAMALEGSVELHASASKALITVGSRTREMVASRYSMKISWVKQLLSHLDWETRESAARLLGIVSSALPISGSSALISELVSSISGTHRLRFEAQHGALCAIGYVTADWQFAISNDSSRIQITSHKHNFLQWSQSMKFFIEAWDAENSMAMSWIVNSIELNVNQCYIFFSTAKKIQAVALTLINDDS</sequence>
<protein>
    <recommendedName>
        <fullName evidence="2">ECM29 ARM-like repeats domain-containing protein</fullName>
    </recommendedName>
</protein>
<feature type="domain" description="ECM29 ARM-like repeats" evidence="2">
    <location>
        <begin position="116"/>
        <end position="206"/>
    </location>
</feature>
<gene>
    <name evidence="3" type="ORF">CK203_106810</name>
</gene>
<keyword evidence="1" id="KW-0677">Repeat</keyword>
<comment type="caution">
    <text evidence="3">The sequence shown here is derived from an EMBL/GenBank/DDBJ whole genome shotgun (WGS) entry which is preliminary data.</text>
</comment>
<dbReference type="Proteomes" id="UP000288805">
    <property type="component" value="Unassembled WGS sequence"/>
</dbReference>
<dbReference type="Pfam" id="PF23702">
    <property type="entry name" value="ARM_ECM29"/>
    <property type="match status" value="1"/>
</dbReference>
<proteinExistence type="predicted"/>
<reference evidence="3 4" key="1">
    <citation type="journal article" date="2018" name="PLoS Genet.">
        <title>Population sequencing reveals clonal diversity and ancestral inbreeding in the grapevine cultivar Chardonnay.</title>
        <authorList>
            <person name="Roach M.J."/>
            <person name="Johnson D.L."/>
            <person name="Bohlmann J."/>
            <person name="van Vuuren H.J."/>
            <person name="Jones S.J."/>
            <person name="Pretorius I.S."/>
            <person name="Schmidt S.A."/>
            <person name="Borneman A.R."/>
        </authorList>
    </citation>
    <scope>NUCLEOTIDE SEQUENCE [LARGE SCALE GENOMIC DNA]</scope>
    <source>
        <strain evidence="4">cv. Chardonnay</strain>
        <tissue evidence="3">Leaf</tissue>
    </source>
</reference>
<dbReference type="PANTHER" id="PTHR23346">
    <property type="entry name" value="TRANSLATIONAL ACTIVATOR GCN1-RELATED"/>
    <property type="match status" value="1"/>
</dbReference>
<accession>A0A438DLH4</accession>
<organism evidence="3 4">
    <name type="scientific">Vitis vinifera</name>
    <name type="common">Grape</name>
    <dbReference type="NCBI Taxonomy" id="29760"/>
    <lineage>
        <taxon>Eukaryota</taxon>
        <taxon>Viridiplantae</taxon>
        <taxon>Streptophyta</taxon>
        <taxon>Embryophyta</taxon>
        <taxon>Tracheophyta</taxon>
        <taxon>Spermatophyta</taxon>
        <taxon>Magnoliopsida</taxon>
        <taxon>eudicotyledons</taxon>
        <taxon>Gunneridae</taxon>
        <taxon>Pentapetalae</taxon>
        <taxon>rosids</taxon>
        <taxon>Vitales</taxon>
        <taxon>Vitaceae</taxon>
        <taxon>Viteae</taxon>
        <taxon>Vitis</taxon>
    </lineage>
</organism>
<name>A0A438DLH4_VITVI</name>
<dbReference type="AlphaFoldDB" id="A0A438DLH4"/>
<dbReference type="SUPFAM" id="SSF48371">
    <property type="entry name" value="ARM repeat"/>
    <property type="match status" value="1"/>
</dbReference>
<evidence type="ECO:0000256" key="1">
    <source>
        <dbReference type="ARBA" id="ARBA00022737"/>
    </source>
</evidence>
<evidence type="ECO:0000313" key="4">
    <source>
        <dbReference type="Proteomes" id="UP000288805"/>
    </source>
</evidence>
<evidence type="ECO:0000259" key="2">
    <source>
        <dbReference type="Pfam" id="PF23702"/>
    </source>
</evidence>
<dbReference type="EMBL" id="QGNW01001575">
    <property type="protein sequence ID" value="RVW36304.1"/>
    <property type="molecule type" value="Genomic_DNA"/>
</dbReference>
<evidence type="ECO:0000313" key="3">
    <source>
        <dbReference type="EMBL" id="RVW36304.1"/>
    </source>
</evidence>
<dbReference type="InterPro" id="IPR055444">
    <property type="entry name" value="ARM_ECM29"/>
</dbReference>
<dbReference type="PANTHER" id="PTHR23346:SF19">
    <property type="entry name" value="PROTEASOME ADAPTER AND SCAFFOLD PROTEIN ECM29"/>
    <property type="match status" value="1"/>
</dbReference>
<dbReference type="InterPro" id="IPR016024">
    <property type="entry name" value="ARM-type_fold"/>
</dbReference>